<comment type="pathway">
    <text evidence="4 6">Cofactor biosynthesis; NAD(+) biosynthesis; quinolinate from L-kynurenine: step 2/3.</text>
</comment>
<comment type="function">
    <text evidence="4 6">Catalyzes the cleavage of L-kynurenine (L-Kyn) and L-3-hydroxykynurenine (L-3OHKyn) into anthranilic acid (AA) and 3-hydroxyanthranilic acid (3-OHAA), respectively.</text>
</comment>
<dbReference type="GO" id="GO:0097053">
    <property type="term" value="P:L-kynurenine catabolic process"/>
    <property type="evidence" value="ECO:0007669"/>
    <property type="project" value="UniProtKB-UniRule"/>
</dbReference>
<feature type="modified residue" description="N6-(pyridoxal phosphate)lysine" evidence="4">
    <location>
        <position position="225"/>
    </location>
</feature>
<comment type="pathway">
    <text evidence="4 6">Amino-acid degradation; L-kynurenine degradation; L-alanine and anthranilate from L-kynurenine: step 1/1.</text>
</comment>
<dbReference type="PIRSF" id="PIRSF038800">
    <property type="entry name" value="KYNU"/>
    <property type="match status" value="1"/>
</dbReference>
<comment type="cofactor">
    <cofactor evidence="4 6">
        <name>pyridoxal 5'-phosphate</name>
        <dbReference type="ChEBI" id="CHEBI:597326"/>
    </cofactor>
</comment>
<dbReference type="NCBIfam" id="TIGR01814">
    <property type="entry name" value="kynureninase"/>
    <property type="match status" value="1"/>
</dbReference>
<feature type="binding site" evidence="4">
    <location>
        <begin position="127"/>
        <end position="130"/>
    </location>
    <ligand>
        <name>pyridoxal 5'-phosphate</name>
        <dbReference type="ChEBI" id="CHEBI:597326"/>
    </ligand>
</feature>
<reference evidence="7 8" key="1">
    <citation type="submission" date="2019-03" db="EMBL/GenBank/DDBJ databases">
        <title>Freshwater and sediment microbial communities from various areas in North America, analyzing microbe dynamics in response to fracking.</title>
        <authorList>
            <person name="Lamendella R."/>
        </authorList>
    </citation>
    <scope>NUCLEOTIDE SEQUENCE [LARGE SCALE GENOMIC DNA]</scope>
    <source>
        <strain evidence="7 8">18_TX</strain>
    </source>
</reference>
<dbReference type="UniPathway" id="UPA00253">
    <property type="reaction ID" value="UER00329"/>
</dbReference>
<gene>
    <name evidence="4" type="primary">kynU</name>
    <name evidence="7" type="ORF">DEU29_103157</name>
</gene>
<comment type="caution">
    <text evidence="7">The sequence shown here is derived from an EMBL/GenBank/DDBJ whole genome shotgun (WGS) entry which is preliminary data.</text>
</comment>
<dbReference type="GO" id="GO:0043420">
    <property type="term" value="P:anthranilate metabolic process"/>
    <property type="evidence" value="ECO:0007669"/>
    <property type="project" value="TreeGrafter"/>
</dbReference>
<evidence type="ECO:0000313" key="7">
    <source>
        <dbReference type="EMBL" id="TDP39261.1"/>
    </source>
</evidence>
<feature type="binding site" evidence="4">
    <location>
        <position position="97"/>
    </location>
    <ligand>
        <name>pyridoxal 5'-phosphate</name>
        <dbReference type="ChEBI" id="CHEBI:597326"/>
    </ligand>
</feature>
<keyword evidence="2 4" id="KW-0378">Hydrolase</keyword>
<dbReference type="GO" id="GO:0030170">
    <property type="term" value="F:pyridoxal phosphate binding"/>
    <property type="evidence" value="ECO:0007669"/>
    <property type="project" value="UniProtKB-UniRule"/>
</dbReference>
<sequence length="414" mass="46089">MIKLDEIKTLDKQDPLHSYRDQFSLPKNTIYLDGNSLGALPTRVKQRVKAVTEQQWGEDLISSWNTHDWVSLPQQVGNKIAPVIGANPGDVICCDSISVNLFKLLSAAVQFNTSRQRNKIISSSDNFPTDLYIAQGLQGLLGSEKCHFVDVEEEQLLSQIDDSVAIVLVTEVNFRSGKRLDIAALTRKAHQHGALIIVDLAHSAGVMPIHLNDWQVDMAVGCTYKYLNGGPGAPAFVYVNRALQGRLQQPIAGWFGHRSPFEFSPHYVADTGIKQFLAGTPSVISMAAVDAALELFADLDLQSVRTKSLQLGSLFDELIEQHGLQDKLQRLSPTEPEQRGSQLSYAFDYAYELCQALIDRGVIADFRAPNYIRFGFAPLYNSFEDIWHAVQAINDVIASEAYKEPRWSKRQAVT</sequence>
<dbReference type="EMBL" id="SNXI01000003">
    <property type="protein sequence ID" value="TDP39261.1"/>
    <property type="molecule type" value="Genomic_DNA"/>
</dbReference>
<accession>A0A4R6PLA9</accession>
<dbReference type="PANTHER" id="PTHR14084:SF0">
    <property type="entry name" value="KYNURENINASE"/>
    <property type="match status" value="1"/>
</dbReference>
<evidence type="ECO:0000256" key="6">
    <source>
        <dbReference type="PIRNR" id="PIRNR038800"/>
    </source>
</evidence>
<dbReference type="HAMAP" id="MF_01970">
    <property type="entry name" value="Kynureninase"/>
    <property type="match status" value="1"/>
</dbReference>
<dbReference type="Gene3D" id="3.40.640.10">
    <property type="entry name" value="Type I PLP-dependent aspartate aminotransferase-like (Major domain)"/>
    <property type="match status" value="1"/>
</dbReference>
<dbReference type="InterPro" id="IPR010111">
    <property type="entry name" value="Kynureninase"/>
</dbReference>
<dbReference type="Pfam" id="PF22580">
    <property type="entry name" value="KYNU_C"/>
    <property type="match status" value="1"/>
</dbReference>
<evidence type="ECO:0000256" key="4">
    <source>
        <dbReference type="HAMAP-Rule" id="MF_01970"/>
    </source>
</evidence>
<dbReference type="GO" id="GO:0030429">
    <property type="term" value="F:kynureninase activity"/>
    <property type="evidence" value="ECO:0007669"/>
    <property type="project" value="UniProtKB-UniRule"/>
</dbReference>
<evidence type="ECO:0000256" key="2">
    <source>
        <dbReference type="ARBA" id="ARBA00022801"/>
    </source>
</evidence>
<dbReference type="PANTHER" id="PTHR14084">
    <property type="entry name" value="KYNURENINASE"/>
    <property type="match status" value="1"/>
</dbReference>
<comment type="similarity">
    <text evidence="4 6">Belongs to the kynureninase family.</text>
</comment>
<organism evidence="7 8">
    <name type="scientific">Idiomarina aquatica</name>
    <dbReference type="NCBI Taxonomy" id="1327752"/>
    <lineage>
        <taxon>Bacteria</taxon>
        <taxon>Pseudomonadati</taxon>
        <taxon>Pseudomonadota</taxon>
        <taxon>Gammaproteobacteria</taxon>
        <taxon>Alteromonadales</taxon>
        <taxon>Idiomarinaceae</taxon>
        <taxon>Idiomarina</taxon>
    </lineage>
</organism>
<feature type="binding site" evidence="4">
    <location>
        <position position="98"/>
    </location>
    <ligand>
        <name>pyridoxal 5'-phosphate</name>
        <dbReference type="ChEBI" id="CHEBI:597326"/>
    </ligand>
</feature>
<dbReference type="InterPro" id="IPR015421">
    <property type="entry name" value="PyrdxlP-dep_Trfase_major"/>
</dbReference>
<feature type="binding site" evidence="4">
    <location>
        <position position="224"/>
    </location>
    <ligand>
        <name>pyridoxal 5'-phosphate</name>
        <dbReference type="ChEBI" id="CHEBI:597326"/>
    </ligand>
</feature>
<comment type="subunit">
    <text evidence="4 6">Homodimer.</text>
</comment>
<dbReference type="InterPro" id="IPR015424">
    <property type="entry name" value="PyrdxlP-dep_Trfase"/>
</dbReference>
<dbReference type="GO" id="GO:0019805">
    <property type="term" value="P:quinolinate biosynthetic process"/>
    <property type="evidence" value="ECO:0007669"/>
    <property type="project" value="UniProtKB-UniRule"/>
</dbReference>
<evidence type="ECO:0000256" key="1">
    <source>
        <dbReference type="ARBA" id="ARBA00022642"/>
    </source>
</evidence>
<dbReference type="GO" id="GO:0005737">
    <property type="term" value="C:cytoplasm"/>
    <property type="evidence" value="ECO:0007669"/>
    <property type="project" value="UniProtKB-UniRule"/>
</dbReference>
<evidence type="ECO:0000256" key="3">
    <source>
        <dbReference type="ARBA" id="ARBA00022898"/>
    </source>
</evidence>
<dbReference type="GO" id="GO:0009435">
    <property type="term" value="P:NAD+ biosynthetic process"/>
    <property type="evidence" value="ECO:0007669"/>
    <property type="project" value="UniProtKB-UniRule"/>
</dbReference>
<keyword evidence="8" id="KW-1185">Reference proteome</keyword>
<comment type="catalytic activity">
    <reaction evidence="6">
        <text>3-hydroxy-L-kynurenine + H2O = 3-hydroxyanthranilate + L-alanine + H(+)</text>
        <dbReference type="Rhea" id="RHEA:25143"/>
        <dbReference type="ChEBI" id="CHEBI:15377"/>
        <dbReference type="ChEBI" id="CHEBI:15378"/>
        <dbReference type="ChEBI" id="CHEBI:36559"/>
        <dbReference type="ChEBI" id="CHEBI:57972"/>
        <dbReference type="ChEBI" id="CHEBI:58125"/>
        <dbReference type="EC" id="3.7.1.3"/>
    </reaction>
</comment>
<dbReference type="Proteomes" id="UP000295531">
    <property type="component" value="Unassembled WGS sequence"/>
</dbReference>
<name>A0A4R6PLA9_9GAMM</name>
<dbReference type="InterPro" id="IPR015422">
    <property type="entry name" value="PyrdxlP-dep_Trfase_small"/>
</dbReference>
<evidence type="ECO:0000256" key="5">
    <source>
        <dbReference type="NCBIfam" id="TIGR01814"/>
    </source>
</evidence>
<feature type="binding site" evidence="4">
    <location>
        <position position="280"/>
    </location>
    <ligand>
        <name>pyridoxal 5'-phosphate</name>
        <dbReference type="ChEBI" id="CHEBI:597326"/>
    </ligand>
</feature>
<feature type="binding site" evidence="4">
    <location>
        <position position="199"/>
    </location>
    <ligand>
        <name>pyridoxal 5'-phosphate</name>
        <dbReference type="ChEBI" id="CHEBI:597326"/>
    </ligand>
</feature>
<protein>
    <recommendedName>
        <fullName evidence="4 5">Kynureninase</fullName>
        <ecNumber evidence="4 5">3.7.1.3</ecNumber>
    </recommendedName>
    <alternativeName>
        <fullName evidence="4">L-kynurenine hydrolase</fullName>
    </alternativeName>
</protein>
<dbReference type="GO" id="GO:0019441">
    <property type="term" value="P:L-tryptophan catabolic process to kynurenine"/>
    <property type="evidence" value="ECO:0007669"/>
    <property type="project" value="TreeGrafter"/>
</dbReference>
<comment type="catalytic activity">
    <reaction evidence="4 6">
        <text>L-kynurenine + H2O = anthranilate + L-alanine + H(+)</text>
        <dbReference type="Rhea" id="RHEA:16813"/>
        <dbReference type="ChEBI" id="CHEBI:15377"/>
        <dbReference type="ChEBI" id="CHEBI:15378"/>
        <dbReference type="ChEBI" id="CHEBI:16567"/>
        <dbReference type="ChEBI" id="CHEBI:57959"/>
        <dbReference type="ChEBI" id="CHEBI:57972"/>
        <dbReference type="EC" id="3.7.1.3"/>
    </reaction>
</comment>
<dbReference type="EC" id="3.7.1.3" evidence="4 5"/>
<dbReference type="AlphaFoldDB" id="A0A4R6PLA9"/>
<dbReference type="UniPathway" id="UPA00334">
    <property type="reaction ID" value="UER00455"/>
</dbReference>
<keyword evidence="3 4" id="KW-0663">Pyridoxal phosphate</keyword>
<dbReference type="SUPFAM" id="SSF53383">
    <property type="entry name" value="PLP-dependent transferases"/>
    <property type="match status" value="1"/>
</dbReference>
<feature type="binding site" evidence="4">
    <location>
        <position position="170"/>
    </location>
    <ligand>
        <name>pyridoxal 5'-phosphate</name>
        <dbReference type="ChEBI" id="CHEBI:597326"/>
    </ligand>
</feature>
<evidence type="ECO:0000313" key="8">
    <source>
        <dbReference type="Proteomes" id="UP000295531"/>
    </source>
</evidence>
<proteinExistence type="inferred from homology"/>
<dbReference type="Gene3D" id="3.90.1150.10">
    <property type="entry name" value="Aspartate Aminotransferase, domain 1"/>
    <property type="match status" value="1"/>
</dbReference>
<keyword evidence="1 4" id="KW-0662">Pyridine nucleotide biosynthesis</keyword>
<feature type="binding site" evidence="4">
    <location>
        <position position="202"/>
    </location>
    <ligand>
        <name>pyridoxal 5'-phosphate</name>
        <dbReference type="ChEBI" id="CHEBI:597326"/>
    </ligand>
</feature>
<feature type="binding site" evidence="4">
    <location>
        <position position="254"/>
    </location>
    <ligand>
        <name>pyridoxal 5'-phosphate</name>
        <dbReference type="ChEBI" id="CHEBI:597326"/>
    </ligand>
</feature>